<evidence type="ECO:0000256" key="3">
    <source>
        <dbReference type="ARBA" id="ARBA00022764"/>
    </source>
</evidence>
<keyword evidence="7" id="KW-1185">Reference proteome</keyword>
<accession>A0ABS6AKS4</accession>
<dbReference type="NCBIfam" id="TIGR03170">
    <property type="entry name" value="flgA_cterm"/>
    <property type="match status" value="1"/>
</dbReference>
<evidence type="ECO:0000256" key="1">
    <source>
        <dbReference type="ARBA" id="ARBA00004418"/>
    </source>
</evidence>
<comment type="function">
    <text evidence="4">Involved in the assembly process of the P-ring formation. It may associate with FlgF on the rod constituting a structure essential for the P-ring assembly or may act as a modulator protein for the P-ring assembly.</text>
</comment>
<organism evidence="6 7">
    <name type="scientific">Paracoccus marinaquae</name>
    <dbReference type="NCBI Taxonomy" id="2841926"/>
    <lineage>
        <taxon>Bacteria</taxon>
        <taxon>Pseudomonadati</taxon>
        <taxon>Pseudomonadota</taxon>
        <taxon>Alphaproteobacteria</taxon>
        <taxon>Rhodobacterales</taxon>
        <taxon>Paracoccaceae</taxon>
        <taxon>Paracoccus</taxon>
    </lineage>
</organism>
<dbReference type="Proteomes" id="UP001166191">
    <property type="component" value="Unassembled WGS sequence"/>
</dbReference>
<keyword evidence="6" id="KW-0282">Flagellum</keyword>
<protein>
    <recommendedName>
        <fullName evidence="4">Flagella basal body P-ring formation protein FlgA</fullName>
    </recommendedName>
</protein>
<proteinExistence type="inferred from homology"/>
<feature type="domain" description="SAF" evidence="5">
    <location>
        <begin position="19"/>
        <end position="76"/>
    </location>
</feature>
<name>A0ABS6AKS4_9RHOB</name>
<dbReference type="EMBL" id="JAHKNG010000026">
    <property type="protein sequence ID" value="MBU3031187.1"/>
    <property type="molecule type" value="Genomic_DNA"/>
</dbReference>
<feature type="signal peptide" evidence="4">
    <location>
        <begin position="1"/>
        <end position="19"/>
    </location>
</feature>
<dbReference type="Pfam" id="PF13144">
    <property type="entry name" value="ChapFlgA"/>
    <property type="match status" value="1"/>
</dbReference>
<dbReference type="PANTHER" id="PTHR36307">
    <property type="entry name" value="FLAGELLA BASAL BODY P-RING FORMATION PROTEIN FLGA"/>
    <property type="match status" value="1"/>
</dbReference>
<evidence type="ECO:0000313" key="6">
    <source>
        <dbReference type="EMBL" id="MBU3031187.1"/>
    </source>
</evidence>
<sequence>MNRIILALVMALFPSLALAGVLAAARTLPAGTVITAADLRAENSDRPGLTDPSQAIGLQTRITIYEGRPIHANLLRPPRLVSRNQIVRLSFHRAALRIETEGRALDDGAAGELIRVMNVGSRNTVTARVQPDGSLLIND</sequence>
<keyword evidence="6" id="KW-0969">Cilium</keyword>
<keyword evidence="2 4" id="KW-0732">Signal</keyword>
<gene>
    <name evidence="6" type="primary">flgA</name>
    <name evidence="6" type="ORF">KNW02_13775</name>
</gene>
<dbReference type="InterPro" id="IPR013974">
    <property type="entry name" value="SAF"/>
</dbReference>
<evidence type="ECO:0000259" key="5">
    <source>
        <dbReference type="SMART" id="SM00858"/>
    </source>
</evidence>
<dbReference type="GO" id="GO:0016491">
    <property type="term" value="F:oxidoreductase activity"/>
    <property type="evidence" value="ECO:0007669"/>
    <property type="project" value="UniProtKB-KW"/>
</dbReference>
<keyword evidence="6" id="KW-0966">Cell projection</keyword>
<comment type="subcellular location">
    <subcellularLocation>
        <location evidence="1 4">Periplasm</location>
    </subcellularLocation>
</comment>
<evidence type="ECO:0000256" key="2">
    <source>
        <dbReference type="ARBA" id="ARBA00022729"/>
    </source>
</evidence>
<feature type="chain" id="PRO_5044950326" description="Flagella basal body P-ring formation protein FlgA" evidence="4">
    <location>
        <begin position="20"/>
        <end position="139"/>
    </location>
</feature>
<dbReference type="InterPro" id="IPR017585">
    <property type="entry name" value="SAF_FlgA"/>
</dbReference>
<keyword evidence="6" id="KW-0560">Oxidoreductase</keyword>
<evidence type="ECO:0000313" key="7">
    <source>
        <dbReference type="Proteomes" id="UP001166191"/>
    </source>
</evidence>
<dbReference type="InterPro" id="IPR039246">
    <property type="entry name" value="Flagellar_FlgA"/>
</dbReference>
<keyword evidence="3 4" id="KW-0574">Periplasm</keyword>
<dbReference type="PANTHER" id="PTHR36307:SF1">
    <property type="entry name" value="FLAGELLA BASAL BODY P-RING FORMATION PROTEIN FLGA"/>
    <property type="match status" value="1"/>
</dbReference>
<comment type="caution">
    <text evidence="6">The sequence shown here is derived from an EMBL/GenBank/DDBJ whole genome shotgun (WGS) entry which is preliminary data.</text>
</comment>
<reference evidence="6" key="1">
    <citation type="submission" date="2021-06" db="EMBL/GenBank/DDBJ databases">
        <title>Paracoccus bacterium XHP0099 sp. nov., isolated from the surface waters of the Yellow Sea.</title>
        <authorList>
            <person name="Xue H."/>
            <person name="Zhang D."/>
        </authorList>
    </citation>
    <scope>NUCLEOTIDE SEQUENCE</scope>
    <source>
        <strain evidence="6">XHP0099</strain>
    </source>
</reference>
<dbReference type="RefSeq" id="WP_216033858.1">
    <property type="nucleotide sequence ID" value="NZ_JAHKNG010000026.1"/>
</dbReference>
<evidence type="ECO:0000256" key="4">
    <source>
        <dbReference type="RuleBase" id="RU362063"/>
    </source>
</evidence>
<dbReference type="SMART" id="SM00858">
    <property type="entry name" value="SAF"/>
    <property type="match status" value="1"/>
</dbReference>
<comment type="similarity">
    <text evidence="4">Belongs to the FlgA family.</text>
</comment>
<dbReference type="CDD" id="cd11614">
    <property type="entry name" value="SAF_CpaB_FlgA_like"/>
    <property type="match status" value="1"/>
</dbReference>
<keyword evidence="4" id="KW-1005">Bacterial flagellum biogenesis</keyword>